<proteinExistence type="predicted"/>
<dbReference type="OrthoDB" id="10045093at2759"/>
<evidence type="ECO:0000313" key="3">
    <source>
        <dbReference type="Proteomes" id="UP000594262"/>
    </source>
</evidence>
<evidence type="ECO:0000313" key="2">
    <source>
        <dbReference type="EnsemblMetazoa" id="CLYHEMP012704.1"/>
    </source>
</evidence>
<dbReference type="PANTHER" id="PTHR46791">
    <property type="entry name" value="EXPRESSED PROTEIN"/>
    <property type="match status" value="1"/>
</dbReference>
<dbReference type="Pfam" id="PF24764">
    <property type="entry name" value="rva_4"/>
    <property type="match status" value="1"/>
</dbReference>
<sequence>MMDFILPKQVLLDKKQLLTYYYNVRPKLKYSIICMIMNQHHEVPTTERQMRDFFQKNNLTRKRNVSEQTVLEMISLELETSAKSFGYRQMTDYLSIKYKVNISRELVRQTLKEVDPEGVLERRNRTIRRRIYDTNGPLDVVHIDGNDKLKRFGFAIHGCMDGFSRKLLWLKVCTTNNDPLVIVNYYLQFLRRYKMVPQLLRMDKGTENIYCRDLQLFFTNSETSFLNAASTRNQRIESYWSRLKKFKLSWWIKYFDTLIREFIYTPSNNFHVEALLFCFMPVIQSELNESLKLWNSRNIRQSSRAPGGIPDILFNIPASVGFENQGLIAREIDIVAAEERFGIQYPPMCKNEDTWELLYCYTQIHGLECPRDPESALDLFTNLLQFLQNDGFNV</sequence>
<keyword evidence="3" id="KW-1185">Reference proteome</keyword>
<name>A0A7M5VAC7_9CNID</name>
<dbReference type="Proteomes" id="UP000594262">
    <property type="component" value="Unplaced"/>
</dbReference>
<accession>A0A7M5VAC7</accession>
<dbReference type="EnsemblMetazoa" id="CLYHEMT012704.1">
    <property type="protein sequence ID" value="CLYHEMP012704.1"/>
    <property type="gene ID" value="CLYHEMG012704"/>
</dbReference>
<organism evidence="2 3">
    <name type="scientific">Clytia hemisphaerica</name>
    <dbReference type="NCBI Taxonomy" id="252671"/>
    <lineage>
        <taxon>Eukaryota</taxon>
        <taxon>Metazoa</taxon>
        <taxon>Cnidaria</taxon>
        <taxon>Hydrozoa</taxon>
        <taxon>Hydroidolina</taxon>
        <taxon>Leptothecata</taxon>
        <taxon>Obeliida</taxon>
        <taxon>Clytiidae</taxon>
        <taxon>Clytia</taxon>
    </lineage>
</organism>
<dbReference type="AlphaFoldDB" id="A0A7M5VAC7"/>
<reference evidence="2" key="1">
    <citation type="submission" date="2021-01" db="UniProtKB">
        <authorList>
            <consortium name="EnsemblMetazoa"/>
        </authorList>
    </citation>
    <scope>IDENTIFICATION</scope>
</reference>
<feature type="domain" description="Integrase core" evidence="1">
    <location>
        <begin position="131"/>
        <end position="302"/>
    </location>
</feature>
<evidence type="ECO:0000259" key="1">
    <source>
        <dbReference type="Pfam" id="PF24764"/>
    </source>
</evidence>
<protein>
    <recommendedName>
        <fullName evidence="1">Integrase core domain-containing protein</fullName>
    </recommendedName>
</protein>
<dbReference type="InterPro" id="IPR058913">
    <property type="entry name" value="Integrase_dom_put"/>
</dbReference>
<dbReference type="PANTHER" id="PTHR46791:SF5">
    <property type="entry name" value="CLR5 DOMAIN-CONTAINING PROTEIN-RELATED"/>
    <property type="match status" value="1"/>
</dbReference>